<keyword evidence="4" id="KW-1185">Reference proteome</keyword>
<reference evidence="4" key="1">
    <citation type="journal article" date="2017" name="Cell">
        <title>Insights into land plant evolution garnered from the Marchantia polymorpha genome.</title>
        <authorList>
            <person name="Bowman J.L."/>
            <person name="Kohchi T."/>
            <person name="Yamato K.T."/>
            <person name="Jenkins J."/>
            <person name="Shu S."/>
            <person name="Ishizaki K."/>
            <person name="Yamaoka S."/>
            <person name="Nishihama R."/>
            <person name="Nakamura Y."/>
            <person name="Berger F."/>
            <person name="Adam C."/>
            <person name="Aki S.S."/>
            <person name="Althoff F."/>
            <person name="Araki T."/>
            <person name="Arteaga-Vazquez M.A."/>
            <person name="Balasubrmanian S."/>
            <person name="Barry K."/>
            <person name="Bauer D."/>
            <person name="Boehm C.R."/>
            <person name="Briginshaw L."/>
            <person name="Caballero-Perez J."/>
            <person name="Catarino B."/>
            <person name="Chen F."/>
            <person name="Chiyoda S."/>
            <person name="Chovatia M."/>
            <person name="Davies K.M."/>
            <person name="Delmans M."/>
            <person name="Demura T."/>
            <person name="Dierschke T."/>
            <person name="Dolan L."/>
            <person name="Dorantes-Acosta A.E."/>
            <person name="Eklund D.M."/>
            <person name="Florent S.N."/>
            <person name="Flores-Sandoval E."/>
            <person name="Fujiyama A."/>
            <person name="Fukuzawa H."/>
            <person name="Galik B."/>
            <person name="Grimanelli D."/>
            <person name="Grimwood J."/>
            <person name="Grossniklaus U."/>
            <person name="Hamada T."/>
            <person name="Haseloff J."/>
            <person name="Hetherington A.J."/>
            <person name="Higo A."/>
            <person name="Hirakawa Y."/>
            <person name="Hundley H.N."/>
            <person name="Ikeda Y."/>
            <person name="Inoue K."/>
            <person name="Inoue S.I."/>
            <person name="Ishida S."/>
            <person name="Jia Q."/>
            <person name="Kakita M."/>
            <person name="Kanazawa T."/>
            <person name="Kawai Y."/>
            <person name="Kawashima T."/>
            <person name="Kennedy M."/>
            <person name="Kinose K."/>
            <person name="Kinoshita T."/>
            <person name="Kohara Y."/>
            <person name="Koide E."/>
            <person name="Komatsu K."/>
            <person name="Kopischke S."/>
            <person name="Kubo M."/>
            <person name="Kyozuka J."/>
            <person name="Lagercrantz U."/>
            <person name="Lin S.S."/>
            <person name="Lindquist E."/>
            <person name="Lipzen A.M."/>
            <person name="Lu C.W."/>
            <person name="De Luna E."/>
            <person name="Martienssen R.A."/>
            <person name="Minamino N."/>
            <person name="Mizutani M."/>
            <person name="Mizutani M."/>
            <person name="Mochizuki N."/>
            <person name="Monte I."/>
            <person name="Mosher R."/>
            <person name="Nagasaki H."/>
            <person name="Nakagami H."/>
            <person name="Naramoto S."/>
            <person name="Nishitani K."/>
            <person name="Ohtani M."/>
            <person name="Okamoto T."/>
            <person name="Okumura M."/>
            <person name="Phillips J."/>
            <person name="Pollak B."/>
            <person name="Reinders A."/>
            <person name="Rovekamp M."/>
            <person name="Sano R."/>
            <person name="Sawa S."/>
            <person name="Schmid M.W."/>
            <person name="Shirakawa M."/>
            <person name="Solano R."/>
            <person name="Spunde A."/>
            <person name="Suetsugu N."/>
            <person name="Sugano S."/>
            <person name="Sugiyama A."/>
            <person name="Sun R."/>
            <person name="Suzuki Y."/>
            <person name="Takenaka M."/>
            <person name="Takezawa D."/>
            <person name="Tomogane H."/>
            <person name="Tsuzuki M."/>
            <person name="Ueda T."/>
            <person name="Umeda M."/>
            <person name="Ward J.M."/>
            <person name="Watanabe Y."/>
            <person name="Yazaki K."/>
            <person name="Yokoyama R."/>
            <person name="Yoshitake Y."/>
            <person name="Yotsui I."/>
            <person name="Zachgo S."/>
            <person name="Schmutz J."/>
        </authorList>
    </citation>
    <scope>NUCLEOTIDE SEQUENCE [LARGE SCALE GENOMIC DNA]</scope>
    <source>
        <strain evidence="4">Tak-1</strain>
    </source>
</reference>
<protein>
    <submittedName>
        <fullName evidence="3">Uncharacterized protein</fullName>
    </submittedName>
</protein>
<feature type="compositionally biased region" description="Basic and acidic residues" evidence="2">
    <location>
        <begin position="88"/>
        <end position="99"/>
    </location>
</feature>
<dbReference type="PANTHER" id="PTHR13238:SF0">
    <property type="entry name" value="CILIA- AND FLAGELLA-ASSOCIATED PROTEIN 298"/>
    <property type="match status" value="1"/>
</dbReference>
<comment type="similarity">
    <text evidence="1">Belongs to the CFAP298 family.</text>
</comment>
<dbReference type="OMA" id="YRKQEEW"/>
<accession>A0A2R6XSY9</accession>
<dbReference type="Pfam" id="PF11069">
    <property type="entry name" value="CFAP298"/>
    <property type="match status" value="1"/>
</dbReference>
<dbReference type="OrthoDB" id="276065at2759"/>
<feature type="compositionally biased region" description="Acidic residues" evidence="2">
    <location>
        <begin position="64"/>
        <end position="73"/>
    </location>
</feature>
<dbReference type="InterPro" id="IPR021298">
    <property type="entry name" value="CFAP298"/>
</dbReference>
<sequence length="279" mass="31329">MVLLHVKQNEEQQFLYECAGALLVDEAIRDVVLIHNLSKKIMRLKEQGGQLVLYGPAKDPTRNEDDDSDDDVESPQCSSSVKPRGPFYKRDPANKRTGEACDPEVAERLTQALVDAEACASKVQVVNKVPLTAAVLKESIDLVRGAVKICYPMGLPHYDPVYEELMGAYIDKDALDPDTTTMWWAGKEFMRENKISDHVGRNEKTKVVVKLQGKGHGAPAREPPIDSETQKAMMAWYYKKQEEQKALSVDEDDTYTNSEWANPKALKSALHRMPRVALK</sequence>
<evidence type="ECO:0000313" key="3">
    <source>
        <dbReference type="EMBL" id="PTQ49176.1"/>
    </source>
</evidence>
<feature type="region of interest" description="Disordered" evidence="2">
    <location>
        <begin position="247"/>
        <end position="266"/>
    </location>
</feature>
<organism evidence="3 4">
    <name type="scientific">Marchantia polymorpha</name>
    <name type="common">Common liverwort</name>
    <name type="synonym">Marchantia aquatica</name>
    <dbReference type="NCBI Taxonomy" id="3197"/>
    <lineage>
        <taxon>Eukaryota</taxon>
        <taxon>Viridiplantae</taxon>
        <taxon>Streptophyta</taxon>
        <taxon>Embryophyta</taxon>
        <taxon>Marchantiophyta</taxon>
        <taxon>Marchantiopsida</taxon>
        <taxon>Marchantiidae</taxon>
        <taxon>Marchantiales</taxon>
        <taxon>Marchantiaceae</taxon>
        <taxon>Marchantia</taxon>
    </lineage>
</organism>
<dbReference type="Gramene" id="Mp7g10570.1">
    <property type="protein sequence ID" value="Mp7g10570.1.cds"/>
    <property type="gene ID" value="Mp7g10570"/>
</dbReference>
<dbReference type="EMBL" id="KZ772675">
    <property type="protein sequence ID" value="PTQ49176.1"/>
    <property type="molecule type" value="Genomic_DNA"/>
</dbReference>
<evidence type="ECO:0000256" key="2">
    <source>
        <dbReference type="SAM" id="MobiDB-lite"/>
    </source>
</evidence>
<dbReference type="GO" id="GO:0003352">
    <property type="term" value="P:regulation of cilium movement"/>
    <property type="evidence" value="ECO:0007669"/>
    <property type="project" value="InterPro"/>
</dbReference>
<dbReference type="AlphaFoldDB" id="A0A2R6XSY9"/>
<evidence type="ECO:0000256" key="1">
    <source>
        <dbReference type="ARBA" id="ARBA00009619"/>
    </source>
</evidence>
<dbReference type="PANTHER" id="PTHR13238">
    <property type="entry name" value="PROTEIN C21ORF59"/>
    <property type="match status" value="1"/>
</dbReference>
<gene>
    <name evidence="3" type="ORF">MARPO_0003s0076</name>
</gene>
<dbReference type="Proteomes" id="UP000244005">
    <property type="component" value="Unassembled WGS sequence"/>
</dbReference>
<evidence type="ECO:0000313" key="4">
    <source>
        <dbReference type="Proteomes" id="UP000244005"/>
    </source>
</evidence>
<feature type="region of interest" description="Disordered" evidence="2">
    <location>
        <begin position="53"/>
        <end position="99"/>
    </location>
</feature>
<name>A0A2R6XSY9_MARPO</name>
<proteinExistence type="inferred from homology"/>